<reference evidence="1" key="1">
    <citation type="submission" date="2022-07" db="EMBL/GenBank/DDBJ databases">
        <title>Genome analysis of Parmales, a sister group of diatoms, reveals the evolutionary specialization of diatoms from phago-mixotrophs to photoautotrophs.</title>
        <authorList>
            <person name="Ban H."/>
            <person name="Sato S."/>
            <person name="Yoshikawa S."/>
            <person name="Kazumasa Y."/>
            <person name="Nakamura Y."/>
            <person name="Ichinomiya M."/>
            <person name="Saitoh K."/>
            <person name="Sato N."/>
            <person name="Blanc-Mathieu R."/>
            <person name="Endo H."/>
            <person name="Kuwata A."/>
            <person name="Ogata H."/>
        </authorList>
    </citation>
    <scope>NUCLEOTIDE SEQUENCE</scope>
</reference>
<dbReference type="EMBL" id="BRXZ01001429">
    <property type="protein sequence ID" value="GMH70967.1"/>
    <property type="molecule type" value="Genomic_DNA"/>
</dbReference>
<sequence>MKRPLPSPPSIPLLTSGAYTAGSYHTTSLPPTLISSSVDGDSVSFEWTAPGSGSAVYKVTAIGSVVFSGWDDEVGAPHYDRSKLAVRCTCPSGKEQRMNTLRSGRVLYVCKHARSALDGACDPDGTKAIEGMRRERVELLKREKDRQEEEHPGERARITALLAGKTYEEIADALQAALKTFAGLSSLTALFPASPSSALPSPTLKTCGRCSTDYDPNGNPASLVCRKYHPDDSVNMVWESSKKCYSECGDCGRTFGLDGYNSWTKNGPREEGDTCYETEHVPLEEYDGSNDPFVKNLKR</sequence>
<comment type="caution">
    <text evidence="1">The sequence shown here is derived from an EMBL/GenBank/DDBJ whole genome shotgun (WGS) entry which is preliminary data.</text>
</comment>
<evidence type="ECO:0000313" key="1">
    <source>
        <dbReference type="EMBL" id="GMH70967.1"/>
    </source>
</evidence>
<keyword evidence="2" id="KW-1185">Reference proteome</keyword>
<protein>
    <submittedName>
        <fullName evidence="1">Uncharacterized protein</fullName>
    </submittedName>
</protein>
<accession>A0A9W7E9L6</accession>
<dbReference type="AlphaFoldDB" id="A0A9W7E9L6"/>
<organism evidence="1 2">
    <name type="scientific">Triparma retinervis</name>
    <dbReference type="NCBI Taxonomy" id="2557542"/>
    <lineage>
        <taxon>Eukaryota</taxon>
        <taxon>Sar</taxon>
        <taxon>Stramenopiles</taxon>
        <taxon>Ochrophyta</taxon>
        <taxon>Bolidophyceae</taxon>
        <taxon>Parmales</taxon>
        <taxon>Triparmaceae</taxon>
        <taxon>Triparma</taxon>
    </lineage>
</organism>
<evidence type="ECO:0000313" key="2">
    <source>
        <dbReference type="Proteomes" id="UP001165082"/>
    </source>
</evidence>
<dbReference type="Proteomes" id="UP001165082">
    <property type="component" value="Unassembled WGS sequence"/>
</dbReference>
<gene>
    <name evidence="1" type="ORF">TrRE_jg8118</name>
</gene>
<name>A0A9W7E9L6_9STRA</name>
<proteinExistence type="predicted"/>